<evidence type="ECO:0000256" key="6">
    <source>
        <dbReference type="ARBA" id="ARBA00022676"/>
    </source>
</evidence>
<evidence type="ECO:0000256" key="1">
    <source>
        <dbReference type="ARBA" id="ARBA00004477"/>
    </source>
</evidence>
<dbReference type="GO" id="GO:0000009">
    <property type="term" value="F:alpha-1,6-mannosyltransferase activity"/>
    <property type="evidence" value="ECO:0007669"/>
    <property type="project" value="InterPro"/>
</dbReference>
<feature type="transmembrane region" description="Helical" evidence="12">
    <location>
        <begin position="323"/>
        <end position="340"/>
    </location>
</feature>
<evidence type="ECO:0000256" key="11">
    <source>
        <dbReference type="ARBA" id="ARBA00023136"/>
    </source>
</evidence>
<evidence type="ECO:0000256" key="4">
    <source>
        <dbReference type="ARBA" id="ARBA00013795"/>
    </source>
</evidence>
<dbReference type="EC" id="2.4.1.-" evidence="12"/>
<dbReference type="GO" id="GO:0006506">
    <property type="term" value="P:GPI anchor biosynthetic process"/>
    <property type="evidence" value="ECO:0007669"/>
    <property type="project" value="UniProtKB-KW"/>
</dbReference>
<dbReference type="GO" id="GO:0031501">
    <property type="term" value="C:mannosyltransferase complex"/>
    <property type="evidence" value="ECO:0007669"/>
    <property type="project" value="TreeGrafter"/>
</dbReference>
<dbReference type="AlphaFoldDB" id="A0A9P0QMH4"/>
<organism evidence="13 14">
    <name type="scientific">[Candida] railenensis</name>
    <dbReference type="NCBI Taxonomy" id="45579"/>
    <lineage>
        <taxon>Eukaryota</taxon>
        <taxon>Fungi</taxon>
        <taxon>Dikarya</taxon>
        <taxon>Ascomycota</taxon>
        <taxon>Saccharomycotina</taxon>
        <taxon>Pichiomycetes</taxon>
        <taxon>Debaryomycetaceae</taxon>
        <taxon>Kurtzmaniella</taxon>
    </lineage>
</organism>
<keyword evidence="5 12" id="KW-0337">GPI-anchor biosynthesis</keyword>
<evidence type="ECO:0000256" key="12">
    <source>
        <dbReference type="RuleBase" id="RU363112"/>
    </source>
</evidence>
<comment type="function">
    <text evidence="12">Mannosyltransferase involved in glycosylphosphatidylinositol-anchor biosynthesis.</text>
</comment>
<keyword evidence="10 12" id="KW-1133">Transmembrane helix</keyword>
<feature type="transmembrane region" description="Helical" evidence="12">
    <location>
        <begin position="109"/>
        <end position="134"/>
    </location>
</feature>
<feature type="transmembrane region" description="Helical" evidence="12">
    <location>
        <begin position="234"/>
        <end position="251"/>
    </location>
</feature>
<feature type="transmembrane region" description="Helical" evidence="12">
    <location>
        <begin position="352"/>
        <end position="372"/>
    </location>
</feature>
<dbReference type="Pfam" id="PF04188">
    <property type="entry name" value="Mannosyl_trans2"/>
    <property type="match status" value="2"/>
</dbReference>
<dbReference type="EMBL" id="CAKXYY010000005">
    <property type="protein sequence ID" value="CAH2351987.1"/>
    <property type="molecule type" value="Genomic_DNA"/>
</dbReference>
<evidence type="ECO:0000256" key="3">
    <source>
        <dbReference type="ARBA" id="ARBA00008698"/>
    </source>
</evidence>
<comment type="caution">
    <text evidence="13">The sequence shown here is derived from an EMBL/GenBank/DDBJ whole genome shotgun (WGS) entry which is preliminary data.</text>
</comment>
<proteinExistence type="inferred from homology"/>
<evidence type="ECO:0000313" key="13">
    <source>
        <dbReference type="EMBL" id="CAH2351987.1"/>
    </source>
</evidence>
<comment type="similarity">
    <text evidence="3 12">Belongs to the PIGV family.</text>
</comment>
<evidence type="ECO:0000256" key="7">
    <source>
        <dbReference type="ARBA" id="ARBA00022679"/>
    </source>
</evidence>
<keyword evidence="6 12" id="KW-0328">Glycosyltransferase</keyword>
<protein>
    <recommendedName>
        <fullName evidence="4 12">GPI mannosyltransferase 2</fullName>
        <ecNumber evidence="12">2.4.1.-</ecNumber>
    </recommendedName>
</protein>
<gene>
    <name evidence="13" type="ORF">CLIB1423_05S02982</name>
</gene>
<comment type="pathway">
    <text evidence="2 12">Glycolipid biosynthesis; glycosylphosphatidylinositol-anchor biosynthesis.</text>
</comment>
<accession>A0A9P0QMH4</accession>
<evidence type="ECO:0000256" key="8">
    <source>
        <dbReference type="ARBA" id="ARBA00022692"/>
    </source>
</evidence>
<comment type="subcellular location">
    <subcellularLocation>
        <location evidence="1 12">Endoplasmic reticulum membrane</location>
        <topology evidence="1 12">Multi-pass membrane protein</topology>
    </subcellularLocation>
</comment>
<keyword evidence="7 12" id="KW-0808">Transferase</keyword>
<dbReference type="OrthoDB" id="10252502at2759"/>
<reference evidence="13" key="1">
    <citation type="submission" date="2022-03" db="EMBL/GenBank/DDBJ databases">
        <authorList>
            <person name="Legras J.-L."/>
            <person name="Devillers H."/>
            <person name="Grondin C."/>
        </authorList>
    </citation>
    <scope>NUCLEOTIDE SEQUENCE</scope>
    <source>
        <strain evidence="13">CLIB 1423</strain>
    </source>
</reference>
<feature type="transmembrane region" description="Helical" evidence="12">
    <location>
        <begin position="160"/>
        <end position="189"/>
    </location>
</feature>
<keyword evidence="8 12" id="KW-0812">Transmembrane</keyword>
<keyword evidence="9 12" id="KW-0256">Endoplasmic reticulum</keyword>
<dbReference type="PANTHER" id="PTHR12468">
    <property type="entry name" value="GPI MANNOSYLTRANSFERASE 2"/>
    <property type="match status" value="1"/>
</dbReference>
<evidence type="ECO:0000256" key="10">
    <source>
        <dbReference type="ARBA" id="ARBA00022989"/>
    </source>
</evidence>
<evidence type="ECO:0000256" key="9">
    <source>
        <dbReference type="ARBA" id="ARBA00022824"/>
    </source>
</evidence>
<feature type="transmembrane region" description="Helical" evidence="12">
    <location>
        <begin position="408"/>
        <end position="427"/>
    </location>
</feature>
<evidence type="ECO:0000256" key="5">
    <source>
        <dbReference type="ARBA" id="ARBA00022502"/>
    </source>
</evidence>
<feature type="transmembrane region" description="Helical" evidence="12">
    <location>
        <begin position="258"/>
        <end position="278"/>
    </location>
</feature>
<dbReference type="GO" id="GO:0004376">
    <property type="term" value="F:GPI mannosyltransferase activity"/>
    <property type="evidence" value="ECO:0007669"/>
    <property type="project" value="InterPro"/>
</dbReference>
<keyword evidence="11 12" id="KW-0472">Membrane</keyword>
<sequence length="430" mass="49679">MRLNDLITITYLFAIYKSIQFVIIYFVPCQFDTSSTLLLASYTVEKSQYINNFPFGWGRIVTEVLEKFVIWDNVYFSDLFVNEIKYEHQFVFCPLWWRIIKYVNPSRNFYSGLCTGVAISNLTHYFSCIVLYYLTLTTFKSSKFFNKEKLSSFALKSSCIYILSPAGVFLTASYSEAPCALLSYSALLLREISLNRSDFNVINSKLSIRTGAYTSIYVLSGTLVAIAYNIRANSLLLGIIYLYDLYTFYLRNDSLRDAILSTLAGSQLALSIVIASWYPYSIFCTGEGADREWCHYYIPSIFSYAQSHYWNIGFLSYWTPNNIPNFILPLPTIILTILGAKWFTSRYPFQNILPIILVNIILLIGGVFWWHTQILTRISTFLPLMYWYVASLDIVGSSHEDERIYSWTINYFIIWGLFQTALFGAFLPPA</sequence>
<feature type="transmembrane region" description="Helical" evidence="12">
    <location>
        <begin position="6"/>
        <end position="27"/>
    </location>
</feature>
<dbReference type="InterPro" id="IPR007315">
    <property type="entry name" value="PIG-V/Gpi18"/>
</dbReference>
<name>A0A9P0QMH4_9ASCO</name>
<dbReference type="PANTHER" id="PTHR12468:SF2">
    <property type="entry name" value="GPI MANNOSYLTRANSFERASE 2"/>
    <property type="match status" value="1"/>
</dbReference>
<evidence type="ECO:0000256" key="2">
    <source>
        <dbReference type="ARBA" id="ARBA00004687"/>
    </source>
</evidence>
<evidence type="ECO:0000313" key="14">
    <source>
        <dbReference type="Proteomes" id="UP000837801"/>
    </source>
</evidence>
<keyword evidence="14" id="KW-1185">Reference proteome</keyword>
<dbReference type="Proteomes" id="UP000837801">
    <property type="component" value="Unassembled WGS sequence"/>
</dbReference>
<dbReference type="GO" id="GO:0005789">
    <property type="term" value="C:endoplasmic reticulum membrane"/>
    <property type="evidence" value="ECO:0007669"/>
    <property type="project" value="UniProtKB-SubCell"/>
</dbReference>